<keyword evidence="2" id="KW-1185">Reference proteome</keyword>
<name>A0A5C5XA93_9PLAN</name>
<dbReference type="Proteomes" id="UP000316095">
    <property type="component" value="Unassembled WGS sequence"/>
</dbReference>
<accession>A0A5C5XA93</accession>
<proteinExistence type="predicted"/>
<evidence type="ECO:0000313" key="2">
    <source>
        <dbReference type="Proteomes" id="UP000316095"/>
    </source>
</evidence>
<reference evidence="1 2" key="1">
    <citation type="submission" date="2019-02" db="EMBL/GenBank/DDBJ databases">
        <title>Deep-cultivation of Planctomycetes and their phenomic and genomic characterization uncovers novel biology.</title>
        <authorList>
            <person name="Wiegand S."/>
            <person name="Jogler M."/>
            <person name="Boedeker C."/>
            <person name="Pinto D."/>
            <person name="Vollmers J."/>
            <person name="Rivas-Marin E."/>
            <person name="Kohn T."/>
            <person name="Peeters S.H."/>
            <person name="Heuer A."/>
            <person name="Rast P."/>
            <person name="Oberbeckmann S."/>
            <person name="Bunk B."/>
            <person name="Jeske O."/>
            <person name="Meyerdierks A."/>
            <person name="Storesund J.E."/>
            <person name="Kallscheuer N."/>
            <person name="Luecker S."/>
            <person name="Lage O.M."/>
            <person name="Pohl T."/>
            <person name="Merkel B.J."/>
            <person name="Hornburger P."/>
            <person name="Mueller R.-W."/>
            <person name="Bruemmer F."/>
            <person name="Labrenz M."/>
            <person name="Spormann A.M."/>
            <person name="Op Den Camp H."/>
            <person name="Overmann J."/>
            <person name="Amann R."/>
            <person name="Jetten M.S.M."/>
            <person name="Mascher T."/>
            <person name="Medema M.H."/>
            <person name="Devos D.P."/>
            <person name="Kaster A.-K."/>
            <person name="Ovreas L."/>
            <person name="Rohde M."/>
            <person name="Galperin M.Y."/>
            <person name="Jogler C."/>
        </authorList>
    </citation>
    <scope>NUCLEOTIDE SEQUENCE [LARGE SCALE GENOMIC DNA]</scope>
    <source>
        <strain evidence="1 2">Pan54</strain>
    </source>
</reference>
<organism evidence="1 2">
    <name type="scientific">Rubinisphaera italica</name>
    <dbReference type="NCBI Taxonomy" id="2527969"/>
    <lineage>
        <taxon>Bacteria</taxon>
        <taxon>Pseudomonadati</taxon>
        <taxon>Planctomycetota</taxon>
        <taxon>Planctomycetia</taxon>
        <taxon>Planctomycetales</taxon>
        <taxon>Planctomycetaceae</taxon>
        <taxon>Rubinisphaera</taxon>
    </lineage>
</organism>
<gene>
    <name evidence="1" type="ORF">Pan54_04240</name>
</gene>
<evidence type="ECO:0000313" key="1">
    <source>
        <dbReference type="EMBL" id="TWT59714.1"/>
    </source>
</evidence>
<protein>
    <submittedName>
        <fullName evidence="1">Uncharacterized protein</fullName>
    </submittedName>
</protein>
<dbReference type="AlphaFoldDB" id="A0A5C5XA93"/>
<sequence>MDGVTLLGVLTDVMNQPTANTFRTLIRDWLLVPWRTIMRPSIVCSQQQNARLIRQN</sequence>
<comment type="caution">
    <text evidence="1">The sequence shown here is derived from an EMBL/GenBank/DDBJ whole genome shotgun (WGS) entry which is preliminary data.</text>
</comment>
<dbReference type="EMBL" id="SJPG01000001">
    <property type="protein sequence ID" value="TWT59714.1"/>
    <property type="molecule type" value="Genomic_DNA"/>
</dbReference>